<dbReference type="Proteomes" id="UP000029723">
    <property type="component" value="Unassembled WGS sequence"/>
</dbReference>
<feature type="domain" description="Fe/B12 periplasmic-binding" evidence="2">
    <location>
        <begin position="100"/>
        <end position="369"/>
    </location>
</feature>
<dbReference type="Gene3D" id="3.40.50.1980">
    <property type="entry name" value="Nitrogenase molybdenum iron protein domain"/>
    <property type="match status" value="2"/>
</dbReference>
<evidence type="ECO:0000313" key="4">
    <source>
        <dbReference type="Proteomes" id="UP000029723"/>
    </source>
</evidence>
<feature type="chain" id="PRO_5001951377" evidence="1">
    <location>
        <begin position="25"/>
        <end position="383"/>
    </location>
</feature>
<name>A0A098YQY7_9BACT</name>
<evidence type="ECO:0000313" key="3">
    <source>
        <dbReference type="EMBL" id="KGI22135.1"/>
    </source>
</evidence>
<protein>
    <submittedName>
        <fullName evidence="3">ABC transporter substrate-binding protein</fullName>
    </submittedName>
</protein>
<dbReference type="Pfam" id="PF01497">
    <property type="entry name" value="Peripla_BP_2"/>
    <property type="match status" value="1"/>
</dbReference>
<dbReference type="EMBL" id="JRPQ01000086">
    <property type="protein sequence ID" value="KGI22135.1"/>
    <property type="molecule type" value="Genomic_DNA"/>
</dbReference>
<dbReference type="AlphaFoldDB" id="A0A098YQY7"/>
<dbReference type="InterPro" id="IPR050902">
    <property type="entry name" value="ABC_Transporter_SBP"/>
</dbReference>
<dbReference type="PROSITE" id="PS50983">
    <property type="entry name" value="FE_B12_PBP"/>
    <property type="match status" value="1"/>
</dbReference>
<accession>A0A098YQY7</accession>
<feature type="signal peptide" evidence="1">
    <location>
        <begin position="1"/>
        <end position="24"/>
    </location>
</feature>
<gene>
    <name evidence="3" type="ORF">HMPREF9304_06205</name>
</gene>
<proteinExistence type="predicted"/>
<dbReference type="GO" id="GO:0071281">
    <property type="term" value="P:cellular response to iron ion"/>
    <property type="evidence" value="ECO:0007669"/>
    <property type="project" value="TreeGrafter"/>
</dbReference>
<dbReference type="PROSITE" id="PS51257">
    <property type="entry name" value="PROKAR_LIPOPROTEIN"/>
    <property type="match status" value="1"/>
</dbReference>
<dbReference type="RefSeq" id="WP_081953657.1">
    <property type="nucleotide sequence ID" value="NZ_JRPQ01000086.1"/>
</dbReference>
<evidence type="ECO:0000256" key="1">
    <source>
        <dbReference type="SAM" id="SignalP"/>
    </source>
</evidence>
<dbReference type="InterPro" id="IPR002491">
    <property type="entry name" value="ABC_transptr_periplasmic_BD"/>
</dbReference>
<organism evidence="3 4">
    <name type="scientific">Hoylesella timonensis S9-PR14</name>
    <dbReference type="NCBI Taxonomy" id="1401062"/>
    <lineage>
        <taxon>Bacteria</taxon>
        <taxon>Pseudomonadati</taxon>
        <taxon>Bacteroidota</taxon>
        <taxon>Bacteroidia</taxon>
        <taxon>Bacteroidales</taxon>
        <taxon>Prevotellaceae</taxon>
        <taxon>Hoylesella</taxon>
    </lineage>
</organism>
<reference evidence="3 4" key="1">
    <citation type="submission" date="2014-07" db="EMBL/GenBank/DDBJ databases">
        <authorList>
            <person name="McCorrison J."/>
            <person name="Sanka R."/>
            <person name="Torralba M."/>
            <person name="Gillis M."/>
            <person name="Haft D.H."/>
            <person name="Methe B."/>
            <person name="Sutton G."/>
            <person name="Nelson K.E."/>
        </authorList>
    </citation>
    <scope>NUCLEOTIDE SEQUENCE [LARGE SCALE GENOMIC DNA]</scope>
    <source>
        <strain evidence="3 4">S9-PR14</strain>
    </source>
</reference>
<sequence>MIKCNSSFSLIACGILMMTSITMGCQSKQSKKSTHEGTKVELKYAEHIQMQKYPLFTVVTLANPWDEGKVLHTYVLVNRKDSARVNHLPKGTLVYTPIERSVVFSTAHCQLLQSLGALDAIAGVADLKYILIPAIQHRVTTGKIVDCGDGMSPNIERMIALHPQALLLSPFENSGGYGKLEGLGCPVIELADYMETSPLGRAEWMKFYGMLFGCEQRADSLFAVVDSAYQQLKSQAQSWPEGASLLTERQTGSVWYCPGGKSTIGQMIADAHGKYAFSADKHSGSLALSFEEVLEKAGNSEVWAFKYHGEHPMTKQDLLAEYRGYRVLRAYKQGKIYGCNSRIKPYFEETPFRPDFLLRDIIIMLNQPHASCLGKLRYYEPLP</sequence>
<dbReference type="SUPFAM" id="SSF53807">
    <property type="entry name" value="Helical backbone' metal receptor"/>
    <property type="match status" value="1"/>
</dbReference>
<comment type="caution">
    <text evidence="3">The sequence shown here is derived from an EMBL/GenBank/DDBJ whole genome shotgun (WGS) entry which is preliminary data.</text>
</comment>
<dbReference type="PANTHER" id="PTHR30535">
    <property type="entry name" value="VITAMIN B12-BINDING PROTEIN"/>
    <property type="match status" value="1"/>
</dbReference>
<dbReference type="PANTHER" id="PTHR30535:SF34">
    <property type="entry name" value="MOLYBDATE-BINDING PROTEIN MOLA"/>
    <property type="match status" value="1"/>
</dbReference>
<evidence type="ECO:0000259" key="2">
    <source>
        <dbReference type="PROSITE" id="PS50983"/>
    </source>
</evidence>
<dbReference type="OrthoDB" id="9812528at2"/>
<keyword evidence="1" id="KW-0732">Signal</keyword>